<dbReference type="InterPro" id="IPR000719">
    <property type="entry name" value="Prot_kinase_dom"/>
</dbReference>
<dbReference type="SUPFAM" id="SSF56112">
    <property type="entry name" value="Protein kinase-like (PK-like)"/>
    <property type="match status" value="1"/>
</dbReference>
<keyword evidence="5" id="KW-0418">Kinase</keyword>
<keyword evidence="3" id="KW-0808">Transferase</keyword>
<dbReference type="EC" id="2.7.11.1" evidence="1"/>
<dbReference type="PANTHER" id="PTHR24356:SF354">
    <property type="entry name" value="SERINE_THREONINE PROTEIN KINASE IRE4-RELATED"/>
    <property type="match status" value="1"/>
</dbReference>
<organism evidence="10 11">
    <name type="scientific">Hibiscus syriacus</name>
    <name type="common">Rose of Sharon</name>
    <dbReference type="NCBI Taxonomy" id="106335"/>
    <lineage>
        <taxon>Eukaryota</taxon>
        <taxon>Viridiplantae</taxon>
        <taxon>Streptophyta</taxon>
        <taxon>Embryophyta</taxon>
        <taxon>Tracheophyta</taxon>
        <taxon>Spermatophyta</taxon>
        <taxon>Magnoliopsida</taxon>
        <taxon>eudicotyledons</taxon>
        <taxon>Gunneridae</taxon>
        <taxon>Pentapetalae</taxon>
        <taxon>rosids</taxon>
        <taxon>malvids</taxon>
        <taxon>Malvales</taxon>
        <taxon>Malvaceae</taxon>
        <taxon>Malvoideae</taxon>
        <taxon>Hibiscus</taxon>
    </lineage>
</organism>
<evidence type="ECO:0000256" key="6">
    <source>
        <dbReference type="ARBA" id="ARBA00022840"/>
    </source>
</evidence>
<dbReference type="InterPro" id="IPR011009">
    <property type="entry name" value="Kinase-like_dom_sf"/>
</dbReference>
<protein>
    <recommendedName>
        <fullName evidence="1">non-specific serine/threonine protein kinase</fullName>
        <ecNumber evidence="1">2.7.11.1</ecNumber>
    </recommendedName>
</protein>
<proteinExistence type="predicted"/>
<dbReference type="InterPro" id="IPR050236">
    <property type="entry name" value="Ser_Thr_kinase_AGC"/>
</dbReference>
<evidence type="ECO:0000256" key="4">
    <source>
        <dbReference type="ARBA" id="ARBA00022741"/>
    </source>
</evidence>
<evidence type="ECO:0000313" key="10">
    <source>
        <dbReference type="EMBL" id="KAE8656577.1"/>
    </source>
</evidence>
<gene>
    <name evidence="10" type="ORF">F3Y22_tig00116999pilonHSYRG00022</name>
</gene>
<evidence type="ECO:0000256" key="1">
    <source>
        <dbReference type="ARBA" id="ARBA00012513"/>
    </source>
</evidence>
<comment type="catalytic activity">
    <reaction evidence="8">
        <text>L-seryl-[protein] + ATP = O-phospho-L-seryl-[protein] + ADP + H(+)</text>
        <dbReference type="Rhea" id="RHEA:17989"/>
        <dbReference type="Rhea" id="RHEA-COMP:9863"/>
        <dbReference type="Rhea" id="RHEA-COMP:11604"/>
        <dbReference type="ChEBI" id="CHEBI:15378"/>
        <dbReference type="ChEBI" id="CHEBI:29999"/>
        <dbReference type="ChEBI" id="CHEBI:30616"/>
        <dbReference type="ChEBI" id="CHEBI:83421"/>
        <dbReference type="ChEBI" id="CHEBI:456216"/>
        <dbReference type="EC" id="2.7.11.1"/>
    </reaction>
</comment>
<sequence>MDYRSRHSAVGTPDYLAPEILLGTEHGYAADWWSVGIILFELITGIPPFTAGHPVIIFDNILNRKIPWPSVPSEMSFEAQDRINRFLIHDPTRRLGATGATEVKAHAFFNGIKWDSLALQKAAFVPHPNSADDTSYFTSRFSRISSGILNENECGNSDNETHDSESDFGPEMDECGDLAKFDPSPLNLSLISFSFKKLSQLASINHDILVQSGKDSVKCSPSRSLRT</sequence>
<evidence type="ECO:0000313" key="11">
    <source>
        <dbReference type="Proteomes" id="UP000436088"/>
    </source>
</evidence>
<comment type="caution">
    <text evidence="10">The sequence shown here is derived from an EMBL/GenBank/DDBJ whole genome shotgun (WGS) entry which is preliminary data.</text>
</comment>
<comment type="catalytic activity">
    <reaction evidence="7">
        <text>L-threonyl-[protein] + ATP = O-phospho-L-threonyl-[protein] + ADP + H(+)</text>
        <dbReference type="Rhea" id="RHEA:46608"/>
        <dbReference type="Rhea" id="RHEA-COMP:11060"/>
        <dbReference type="Rhea" id="RHEA-COMP:11605"/>
        <dbReference type="ChEBI" id="CHEBI:15378"/>
        <dbReference type="ChEBI" id="CHEBI:30013"/>
        <dbReference type="ChEBI" id="CHEBI:30616"/>
        <dbReference type="ChEBI" id="CHEBI:61977"/>
        <dbReference type="ChEBI" id="CHEBI:456216"/>
        <dbReference type="EC" id="2.7.11.1"/>
    </reaction>
</comment>
<keyword evidence="2" id="KW-0723">Serine/threonine-protein kinase</keyword>
<dbReference type="Gene3D" id="1.10.510.10">
    <property type="entry name" value="Transferase(Phosphotransferase) domain 1"/>
    <property type="match status" value="1"/>
</dbReference>
<evidence type="ECO:0000256" key="3">
    <source>
        <dbReference type="ARBA" id="ARBA00022679"/>
    </source>
</evidence>
<dbReference type="Gene3D" id="3.30.200.20">
    <property type="entry name" value="Phosphorylase Kinase, domain 1"/>
    <property type="match status" value="1"/>
</dbReference>
<dbReference type="GO" id="GO:0004674">
    <property type="term" value="F:protein serine/threonine kinase activity"/>
    <property type="evidence" value="ECO:0007669"/>
    <property type="project" value="UniProtKB-KW"/>
</dbReference>
<keyword evidence="11" id="KW-1185">Reference proteome</keyword>
<evidence type="ECO:0000256" key="7">
    <source>
        <dbReference type="ARBA" id="ARBA00047899"/>
    </source>
</evidence>
<reference evidence="10" key="1">
    <citation type="submission" date="2019-09" db="EMBL/GenBank/DDBJ databases">
        <title>Draft genome information of white flower Hibiscus syriacus.</title>
        <authorList>
            <person name="Kim Y.-M."/>
        </authorList>
    </citation>
    <scope>NUCLEOTIDE SEQUENCE [LARGE SCALE GENOMIC DNA]</scope>
    <source>
        <strain evidence="10">YM2019G1</strain>
    </source>
</reference>
<accession>A0A6A2XJJ6</accession>
<keyword evidence="4" id="KW-0547">Nucleotide-binding</keyword>
<dbReference type="Proteomes" id="UP000436088">
    <property type="component" value="Unassembled WGS sequence"/>
</dbReference>
<evidence type="ECO:0000256" key="2">
    <source>
        <dbReference type="ARBA" id="ARBA00022527"/>
    </source>
</evidence>
<dbReference type="GO" id="GO:0005524">
    <property type="term" value="F:ATP binding"/>
    <property type="evidence" value="ECO:0007669"/>
    <property type="project" value="UniProtKB-KW"/>
</dbReference>
<evidence type="ECO:0000259" key="9">
    <source>
        <dbReference type="PROSITE" id="PS50011"/>
    </source>
</evidence>
<dbReference type="PROSITE" id="PS50011">
    <property type="entry name" value="PROTEIN_KINASE_DOM"/>
    <property type="match status" value="1"/>
</dbReference>
<dbReference type="EMBL" id="VEPZ02001764">
    <property type="protein sequence ID" value="KAE8656577.1"/>
    <property type="molecule type" value="Genomic_DNA"/>
</dbReference>
<evidence type="ECO:0000256" key="8">
    <source>
        <dbReference type="ARBA" id="ARBA00048679"/>
    </source>
</evidence>
<dbReference type="SMART" id="SM00220">
    <property type="entry name" value="S_TKc"/>
    <property type="match status" value="1"/>
</dbReference>
<keyword evidence="6" id="KW-0067">ATP-binding</keyword>
<name>A0A6A2XJJ6_HIBSY</name>
<dbReference type="GO" id="GO:0035556">
    <property type="term" value="P:intracellular signal transduction"/>
    <property type="evidence" value="ECO:0007669"/>
    <property type="project" value="TreeGrafter"/>
</dbReference>
<dbReference type="AlphaFoldDB" id="A0A6A2XJJ6"/>
<feature type="domain" description="Protein kinase" evidence="9">
    <location>
        <begin position="1"/>
        <end position="109"/>
    </location>
</feature>
<evidence type="ECO:0000256" key="5">
    <source>
        <dbReference type="ARBA" id="ARBA00022777"/>
    </source>
</evidence>
<dbReference type="Pfam" id="PF00069">
    <property type="entry name" value="Pkinase"/>
    <property type="match status" value="1"/>
</dbReference>
<dbReference type="PANTHER" id="PTHR24356">
    <property type="entry name" value="SERINE/THREONINE-PROTEIN KINASE"/>
    <property type="match status" value="1"/>
</dbReference>